<evidence type="ECO:0000313" key="3">
    <source>
        <dbReference type="Proteomes" id="UP000676853"/>
    </source>
</evidence>
<dbReference type="InterPro" id="IPR008407">
    <property type="entry name" value="Brnchd-chn_aa_trnsp_AzlD"/>
</dbReference>
<evidence type="ECO:0000313" key="2">
    <source>
        <dbReference type="EMBL" id="MBS4104438.1"/>
    </source>
</evidence>
<dbReference type="RefSeq" id="WP_212555461.1">
    <property type="nucleotide sequence ID" value="NZ_JAGXOE010000184.1"/>
</dbReference>
<organism evidence="2 3">
    <name type="scientific">Tsukamurella paurometabola</name>
    <name type="common">Corynebacterium paurometabolum</name>
    <dbReference type="NCBI Taxonomy" id="2061"/>
    <lineage>
        <taxon>Bacteria</taxon>
        <taxon>Bacillati</taxon>
        <taxon>Actinomycetota</taxon>
        <taxon>Actinomycetes</taxon>
        <taxon>Mycobacteriales</taxon>
        <taxon>Tsukamurellaceae</taxon>
        <taxon>Tsukamurella</taxon>
    </lineage>
</organism>
<keyword evidence="1" id="KW-0732">Signal</keyword>
<dbReference type="EMBL" id="JAGXOE010000184">
    <property type="protein sequence ID" value="MBS4104438.1"/>
    <property type="molecule type" value="Genomic_DNA"/>
</dbReference>
<dbReference type="Proteomes" id="UP000676853">
    <property type="component" value="Unassembled WGS sequence"/>
</dbReference>
<gene>
    <name evidence="2" type="ORF">KFZ73_24815</name>
</gene>
<comment type="caution">
    <text evidence="2">The sequence shown here is derived from an EMBL/GenBank/DDBJ whole genome shotgun (WGS) entry which is preliminary data.</text>
</comment>
<feature type="chain" id="PRO_5047212485" evidence="1">
    <location>
        <begin position="27"/>
        <end position="104"/>
    </location>
</feature>
<reference evidence="2 3" key="1">
    <citation type="submission" date="2021-04" db="EMBL/GenBank/DDBJ databases">
        <title>Whole genome sequence analysis of a thiophenic sulfur metabolizing bacteria.</title>
        <authorList>
            <person name="Akhtar N."/>
            <person name="Akram J."/>
            <person name="Aslam A."/>
        </authorList>
    </citation>
    <scope>NUCLEOTIDE SEQUENCE [LARGE SCALE GENOMIC DNA]</scope>
    <source>
        <strain evidence="2 3">3OW</strain>
    </source>
</reference>
<protein>
    <submittedName>
        <fullName evidence="2">AzlD domain-containing protein</fullName>
    </submittedName>
</protein>
<feature type="signal peptide" evidence="1">
    <location>
        <begin position="1"/>
        <end position="26"/>
    </location>
</feature>
<sequence>MIATLCAGAALAAVTFAFRAAGPLLADRFTPGPTARRIVDLCALTLLAGVAATSAITADGGFAGAARVCGVAVAGALAWRRAPLPLVIVAAGGTTAALRLLDIA</sequence>
<name>A0ABS5NLX7_TSUPA</name>
<keyword evidence="3" id="KW-1185">Reference proteome</keyword>
<dbReference type="Pfam" id="PF05437">
    <property type="entry name" value="AzlD"/>
    <property type="match status" value="1"/>
</dbReference>
<accession>A0ABS5NLX7</accession>
<proteinExistence type="predicted"/>
<evidence type="ECO:0000256" key="1">
    <source>
        <dbReference type="SAM" id="SignalP"/>
    </source>
</evidence>